<dbReference type="SMART" id="SM00345">
    <property type="entry name" value="HTH_GNTR"/>
    <property type="match status" value="1"/>
</dbReference>
<evidence type="ECO:0000256" key="1">
    <source>
        <dbReference type="ARBA" id="ARBA00023015"/>
    </source>
</evidence>
<keyword evidence="3" id="KW-0804">Transcription</keyword>
<keyword evidence="2" id="KW-0238">DNA-binding</keyword>
<dbReference type="GO" id="GO:0003700">
    <property type="term" value="F:DNA-binding transcription factor activity"/>
    <property type="evidence" value="ECO:0007669"/>
    <property type="project" value="InterPro"/>
</dbReference>
<keyword evidence="1" id="KW-0805">Transcription regulation</keyword>
<feature type="region of interest" description="Disordered" evidence="4">
    <location>
        <begin position="1"/>
        <end position="36"/>
    </location>
</feature>
<reference evidence="6" key="2">
    <citation type="journal article" date="2023" name="Syst. Appl. Microbiol.">
        <title>Govania unica gen. nov., sp. nov., a rare biosphere bacterium that represents a novel family in the class Alphaproteobacteria.</title>
        <authorList>
            <person name="Vandamme P."/>
            <person name="Peeters C."/>
            <person name="Hettiarachchi A."/>
            <person name="Cnockaert M."/>
            <person name="Carlier A."/>
        </authorList>
    </citation>
    <scope>NUCLEOTIDE SEQUENCE</scope>
    <source>
        <strain evidence="6">LMG 31809</strain>
    </source>
</reference>
<dbReference type="Pfam" id="PF07729">
    <property type="entry name" value="FCD"/>
    <property type="match status" value="1"/>
</dbReference>
<dbReference type="SMART" id="SM00895">
    <property type="entry name" value="FCD"/>
    <property type="match status" value="1"/>
</dbReference>
<dbReference type="InterPro" id="IPR000524">
    <property type="entry name" value="Tscrpt_reg_HTH_GntR"/>
</dbReference>
<sequence length="257" mass="28248">MTGKTKSGEVKSGKVAVTRSGTKPAKSVKPEKPAGPVASSQISVVDTVVDRIRQKIMRGQFVPGQRLIEPDLAEQINVSRTALREAFRRLAAEGLVELALYKGATVRLLGKKDVEEAYLIREMLEGLVARLATPVIYGTPKLKKALLDLRAVMRTTVKSSESIDAYSQSNTEFHKLLVEAAGSAQLERLVEQVQLPMYRIVYVRLLSETAREKSMKDHERIIEAILKGDAKAAEAAMRAHVQASGQSLLTLSDDYFS</sequence>
<evidence type="ECO:0000256" key="2">
    <source>
        <dbReference type="ARBA" id="ARBA00023125"/>
    </source>
</evidence>
<dbReference type="SUPFAM" id="SSF46785">
    <property type="entry name" value="Winged helix' DNA-binding domain"/>
    <property type="match status" value="1"/>
</dbReference>
<dbReference type="RefSeq" id="WP_274942272.1">
    <property type="nucleotide sequence ID" value="NZ_JANWOI010000001.1"/>
</dbReference>
<evidence type="ECO:0000313" key="6">
    <source>
        <dbReference type="EMBL" id="MDA5192567.1"/>
    </source>
</evidence>
<dbReference type="EMBL" id="JANWOI010000001">
    <property type="protein sequence ID" value="MDA5192567.1"/>
    <property type="molecule type" value="Genomic_DNA"/>
</dbReference>
<dbReference type="PROSITE" id="PS50949">
    <property type="entry name" value="HTH_GNTR"/>
    <property type="match status" value="1"/>
</dbReference>
<dbReference type="Pfam" id="PF00392">
    <property type="entry name" value="GntR"/>
    <property type="match status" value="1"/>
</dbReference>
<evidence type="ECO:0000256" key="4">
    <source>
        <dbReference type="SAM" id="MobiDB-lite"/>
    </source>
</evidence>
<keyword evidence="7" id="KW-1185">Reference proteome</keyword>
<reference evidence="6" key="1">
    <citation type="submission" date="2022-08" db="EMBL/GenBank/DDBJ databases">
        <authorList>
            <person name="Vandamme P."/>
            <person name="Hettiarachchi A."/>
            <person name="Peeters C."/>
            <person name="Cnockaert M."/>
            <person name="Carlier A."/>
        </authorList>
    </citation>
    <scope>NUCLEOTIDE SEQUENCE</scope>
    <source>
        <strain evidence="6">LMG 31809</strain>
    </source>
</reference>
<dbReference type="AlphaFoldDB" id="A0A9X3TVP6"/>
<dbReference type="CDD" id="cd07377">
    <property type="entry name" value="WHTH_GntR"/>
    <property type="match status" value="1"/>
</dbReference>
<dbReference type="SUPFAM" id="SSF48008">
    <property type="entry name" value="GntR ligand-binding domain-like"/>
    <property type="match status" value="1"/>
</dbReference>
<dbReference type="PANTHER" id="PTHR43537:SF24">
    <property type="entry name" value="GLUCONATE OPERON TRANSCRIPTIONAL REPRESSOR"/>
    <property type="match status" value="1"/>
</dbReference>
<protein>
    <submittedName>
        <fullName evidence="6">GntR family transcriptional regulator</fullName>
    </submittedName>
</protein>
<dbReference type="InterPro" id="IPR036390">
    <property type="entry name" value="WH_DNA-bd_sf"/>
</dbReference>
<proteinExistence type="predicted"/>
<dbReference type="InterPro" id="IPR008920">
    <property type="entry name" value="TF_FadR/GntR_C"/>
</dbReference>
<dbReference type="Gene3D" id="1.20.120.530">
    <property type="entry name" value="GntR ligand-binding domain-like"/>
    <property type="match status" value="1"/>
</dbReference>
<evidence type="ECO:0000313" key="7">
    <source>
        <dbReference type="Proteomes" id="UP001141619"/>
    </source>
</evidence>
<dbReference type="Gene3D" id="1.10.10.10">
    <property type="entry name" value="Winged helix-like DNA-binding domain superfamily/Winged helix DNA-binding domain"/>
    <property type="match status" value="1"/>
</dbReference>
<dbReference type="InterPro" id="IPR011711">
    <property type="entry name" value="GntR_C"/>
</dbReference>
<evidence type="ECO:0000259" key="5">
    <source>
        <dbReference type="PROSITE" id="PS50949"/>
    </source>
</evidence>
<dbReference type="Proteomes" id="UP001141619">
    <property type="component" value="Unassembled WGS sequence"/>
</dbReference>
<dbReference type="PRINTS" id="PR00035">
    <property type="entry name" value="HTHGNTR"/>
</dbReference>
<accession>A0A9X3TVP6</accession>
<dbReference type="PANTHER" id="PTHR43537">
    <property type="entry name" value="TRANSCRIPTIONAL REGULATOR, GNTR FAMILY"/>
    <property type="match status" value="1"/>
</dbReference>
<name>A0A9X3TVP6_9PROT</name>
<comment type="caution">
    <text evidence="6">The sequence shown here is derived from an EMBL/GenBank/DDBJ whole genome shotgun (WGS) entry which is preliminary data.</text>
</comment>
<feature type="compositionally biased region" description="Basic and acidic residues" evidence="4">
    <location>
        <begin position="1"/>
        <end position="12"/>
    </location>
</feature>
<feature type="domain" description="HTH gntR-type" evidence="5">
    <location>
        <begin position="42"/>
        <end position="109"/>
    </location>
</feature>
<evidence type="ECO:0000256" key="3">
    <source>
        <dbReference type="ARBA" id="ARBA00023163"/>
    </source>
</evidence>
<dbReference type="GO" id="GO:0003677">
    <property type="term" value="F:DNA binding"/>
    <property type="evidence" value="ECO:0007669"/>
    <property type="project" value="UniProtKB-KW"/>
</dbReference>
<organism evidence="6 7">
    <name type="scientific">Govanella unica</name>
    <dbReference type="NCBI Taxonomy" id="2975056"/>
    <lineage>
        <taxon>Bacteria</taxon>
        <taxon>Pseudomonadati</taxon>
        <taxon>Pseudomonadota</taxon>
        <taxon>Alphaproteobacteria</taxon>
        <taxon>Emcibacterales</taxon>
        <taxon>Govanellaceae</taxon>
        <taxon>Govanella</taxon>
    </lineage>
</organism>
<gene>
    <name evidence="6" type="ORF">NYP16_01160</name>
</gene>
<dbReference type="InterPro" id="IPR036388">
    <property type="entry name" value="WH-like_DNA-bd_sf"/>
</dbReference>